<evidence type="ECO:0000313" key="9">
    <source>
        <dbReference type="EMBL" id="ETJ24816.1"/>
    </source>
</evidence>
<evidence type="ECO:0000259" key="8">
    <source>
        <dbReference type="Pfam" id="PF04262"/>
    </source>
</evidence>
<dbReference type="SUPFAM" id="SSF55931">
    <property type="entry name" value="Glutamine synthetase/guanido kinase"/>
    <property type="match status" value="1"/>
</dbReference>
<evidence type="ECO:0000256" key="1">
    <source>
        <dbReference type="ARBA" id="ARBA00005006"/>
    </source>
</evidence>
<name>W1X3R5_9ZZZZ</name>
<accession>W1X3R5</accession>
<feature type="non-terminal residue" evidence="9">
    <location>
        <position position="1"/>
    </location>
</feature>
<evidence type="ECO:0000256" key="3">
    <source>
        <dbReference type="ARBA" id="ARBA00022598"/>
    </source>
</evidence>
<dbReference type="Pfam" id="PF04262">
    <property type="entry name" value="Glu_cys_ligase"/>
    <property type="match status" value="1"/>
</dbReference>
<dbReference type="GO" id="GO:0006750">
    <property type="term" value="P:glutathione biosynthetic process"/>
    <property type="evidence" value="ECO:0007669"/>
    <property type="project" value="UniProtKB-KW"/>
</dbReference>
<evidence type="ECO:0000256" key="2">
    <source>
        <dbReference type="ARBA" id="ARBA00012220"/>
    </source>
</evidence>
<keyword evidence="3 9" id="KW-0436">Ligase</keyword>
<keyword evidence="5" id="KW-0547">Nucleotide-binding</keyword>
<dbReference type="EC" id="6.3.2.2" evidence="2"/>
<dbReference type="Gene3D" id="3.30.590.20">
    <property type="match status" value="1"/>
</dbReference>
<dbReference type="InterPro" id="IPR014746">
    <property type="entry name" value="Gln_synth/guanido_kin_cat_dom"/>
</dbReference>
<dbReference type="PANTHER" id="PTHR38761">
    <property type="entry name" value="GLUTAMATE--CYSTEINE LIGASE"/>
    <property type="match status" value="1"/>
</dbReference>
<feature type="domain" description="Glutamate--cysteine ligase" evidence="8">
    <location>
        <begin position="15"/>
        <end position="101"/>
    </location>
</feature>
<keyword evidence="6" id="KW-0067">ATP-binding</keyword>
<dbReference type="InterPro" id="IPR006334">
    <property type="entry name" value="Glut_cys_ligase"/>
</dbReference>
<dbReference type="GO" id="GO:0004357">
    <property type="term" value="F:glutamate-cysteine ligase activity"/>
    <property type="evidence" value="ECO:0007669"/>
    <property type="project" value="UniProtKB-EC"/>
</dbReference>
<dbReference type="PANTHER" id="PTHR38761:SF1">
    <property type="entry name" value="GLUTAMATE--CYSTEINE LIGASE"/>
    <property type="match status" value="1"/>
</dbReference>
<evidence type="ECO:0000256" key="4">
    <source>
        <dbReference type="ARBA" id="ARBA00022684"/>
    </source>
</evidence>
<reference evidence="9" key="1">
    <citation type="submission" date="2013-12" db="EMBL/GenBank/DDBJ databases">
        <title>A Varibaculum cambriense genome reconstructed from a premature infant gut community with otherwise low bacterial novelty that shifts toward anaerobic metabolism during the third week of life.</title>
        <authorList>
            <person name="Brown C.T."/>
            <person name="Sharon I."/>
            <person name="Thomas B.C."/>
            <person name="Castelle C.J."/>
            <person name="Morowitz M.J."/>
            <person name="Banfield J.F."/>
        </authorList>
    </citation>
    <scope>NUCLEOTIDE SEQUENCE</scope>
</reference>
<organism evidence="9">
    <name type="scientific">human gut metagenome</name>
    <dbReference type="NCBI Taxonomy" id="408170"/>
    <lineage>
        <taxon>unclassified sequences</taxon>
        <taxon>metagenomes</taxon>
        <taxon>organismal metagenomes</taxon>
    </lineage>
</organism>
<evidence type="ECO:0000256" key="7">
    <source>
        <dbReference type="ARBA" id="ARBA00048819"/>
    </source>
</evidence>
<evidence type="ECO:0000256" key="6">
    <source>
        <dbReference type="ARBA" id="ARBA00022840"/>
    </source>
</evidence>
<dbReference type="GO" id="GO:0005524">
    <property type="term" value="F:ATP binding"/>
    <property type="evidence" value="ECO:0007669"/>
    <property type="project" value="UniProtKB-KW"/>
</dbReference>
<feature type="non-terminal residue" evidence="9">
    <location>
        <position position="103"/>
    </location>
</feature>
<comment type="catalytic activity">
    <reaction evidence="7">
        <text>L-cysteine + L-glutamate + ATP = gamma-L-glutamyl-L-cysteine + ADP + phosphate + H(+)</text>
        <dbReference type="Rhea" id="RHEA:13285"/>
        <dbReference type="ChEBI" id="CHEBI:15378"/>
        <dbReference type="ChEBI" id="CHEBI:29985"/>
        <dbReference type="ChEBI" id="CHEBI:30616"/>
        <dbReference type="ChEBI" id="CHEBI:35235"/>
        <dbReference type="ChEBI" id="CHEBI:43474"/>
        <dbReference type="ChEBI" id="CHEBI:58173"/>
        <dbReference type="ChEBI" id="CHEBI:456216"/>
        <dbReference type="EC" id="6.3.2.2"/>
    </reaction>
</comment>
<comment type="pathway">
    <text evidence="1">Sulfur metabolism; glutathione biosynthesis; glutathione from L-cysteine and L-glutamate: step 1/2.</text>
</comment>
<evidence type="ECO:0000256" key="5">
    <source>
        <dbReference type="ARBA" id="ARBA00022741"/>
    </source>
</evidence>
<keyword evidence="4" id="KW-0317">Glutathione biosynthesis</keyword>
<sequence length="103" mass="12117">KLSPAEIQIAHLENDFERHYRESLAEKYGKTLQTISGIHYNVELGTDLIQALFKASDYQNIRLFKNDLYLKLARNFLRFRWFLTYLYGAAPIAEEGFLTRKIS</sequence>
<dbReference type="EMBL" id="AZMM01017966">
    <property type="protein sequence ID" value="ETJ24816.1"/>
    <property type="molecule type" value="Genomic_DNA"/>
</dbReference>
<dbReference type="GO" id="GO:0046872">
    <property type="term" value="F:metal ion binding"/>
    <property type="evidence" value="ECO:0007669"/>
    <property type="project" value="TreeGrafter"/>
</dbReference>
<dbReference type="GO" id="GO:0005829">
    <property type="term" value="C:cytosol"/>
    <property type="evidence" value="ECO:0007669"/>
    <property type="project" value="TreeGrafter"/>
</dbReference>
<dbReference type="InterPro" id="IPR007370">
    <property type="entry name" value="Glu_cys_ligase"/>
</dbReference>
<dbReference type="AlphaFoldDB" id="W1X3R5"/>
<proteinExistence type="predicted"/>
<comment type="caution">
    <text evidence="9">The sequence shown here is derived from an EMBL/GenBank/DDBJ whole genome shotgun (WGS) entry which is preliminary data.</text>
</comment>
<gene>
    <name evidence="9" type="ORF">Q604_UNBC17966G0001</name>
</gene>
<protein>
    <recommendedName>
        <fullName evidence="2">glutamate--cysteine ligase</fullName>
        <ecNumber evidence="2">6.3.2.2</ecNumber>
    </recommendedName>
</protein>